<dbReference type="InterPro" id="IPR017871">
    <property type="entry name" value="ABC_transporter-like_CS"/>
</dbReference>
<name>A0ABW4R9E9_9RHOB</name>
<evidence type="ECO:0000313" key="7">
    <source>
        <dbReference type="Proteomes" id="UP001597213"/>
    </source>
</evidence>
<dbReference type="Pfam" id="PF00005">
    <property type="entry name" value="ABC_tran"/>
    <property type="match status" value="1"/>
</dbReference>
<organism evidence="6 7">
    <name type="scientific">Paracoccus pacificus</name>
    <dbReference type="NCBI Taxonomy" id="1463598"/>
    <lineage>
        <taxon>Bacteria</taxon>
        <taxon>Pseudomonadati</taxon>
        <taxon>Pseudomonadota</taxon>
        <taxon>Alphaproteobacteria</taxon>
        <taxon>Rhodobacterales</taxon>
        <taxon>Paracoccaceae</taxon>
        <taxon>Paracoccus</taxon>
    </lineage>
</organism>
<proteinExistence type="inferred from homology"/>
<dbReference type="InterPro" id="IPR027417">
    <property type="entry name" value="P-loop_NTPase"/>
</dbReference>
<reference evidence="7" key="1">
    <citation type="journal article" date="2019" name="Int. J. Syst. Evol. Microbiol.">
        <title>The Global Catalogue of Microorganisms (GCM) 10K type strain sequencing project: providing services to taxonomists for standard genome sequencing and annotation.</title>
        <authorList>
            <consortium name="The Broad Institute Genomics Platform"/>
            <consortium name="The Broad Institute Genome Sequencing Center for Infectious Disease"/>
            <person name="Wu L."/>
            <person name="Ma J."/>
        </authorList>
    </citation>
    <scope>NUCLEOTIDE SEQUENCE [LARGE SCALE GENOMIC DNA]</scope>
    <source>
        <strain evidence="7">CCUG 56029</strain>
    </source>
</reference>
<evidence type="ECO:0000259" key="5">
    <source>
        <dbReference type="PROSITE" id="PS50893"/>
    </source>
</evidence>
<dbReference type="SUPFAM" id="SSF52540">
    <property type="entry name" value="P-loop containing nucleoside triphosphate hydrolases"/>
    <property type="match status" value="1"/>
</dbReference>
<dbReference type="PANTHER" id="PTHR43776">
    <property type="entry name" value="TRANSPORT ATP-BINDING PROTEIN"/>
    <property type="match status" value="1"/>
</dbReference>
<dbReference type="InterPro" id="IPR003439">
    <property type="entry name" value="ABC_transporter-like_ATP-bd"/>
</dbReference>
<evidence type="ECO:0000256" key="3">
    <source>
        <dbReference type="ARBA" id="ARBA00022741"/>
    </source>
</evidence>
<dbReference type="PANTHER" id="PTHR43776:SF7">
    <property type="entry name" value="D,D-DIPEPTIDE TRANSPORT ATP-BINDING PROTEIN DDPF-RELATED"/>
    <property type="match status" value="1"/>
</dbReference>
<keyword evidence="2" id="KW-0813">Transport</keyword>
<accession>A0ABW4R9E9</accession>
<evidence type="ECO:0000256" key="2">
    <source>
        <dbReference type="ARBA" id="ARBA00022448"/>
    </source>
</evidence>
<dbReference type="GO" id="GO:0005524">
    <property type="term" value="F:ATP binding"/>
    <property type="evidence" value="ECO:0007669"/>
    <property type="project" value="UniProtKB-KW"/>
</dbReference>
<feature type="domain" description="ABC transporter" evidence="5">
    <location>
        <begin position="4"/>
        <end position="245"/>
    </location>
</feature>
<dbReference type="PROSITE" id="PS50893">
    <property type="entry name" value="ABC_TRANSPORTER_2"/>
    <property type="match status" value="1"/>
</dbReference>
<dbReference type="InterPro" id="IPR003593">
    <property type="entry name" value="AAA+_ATPase"/>
</dbReference>
<comment type="similarity">
    <text evidence="1">Belongs to the ABC transporter superfamily.</text>
</comment>
<dbReference type="CDD" id="cd03257">
    <property type="entry name" value="ABC_NikE_OppD_transporters"/>
    <property type="match status" value="1"/>
</dbReference>
<dbReference type="Gene3D" id="3.40.50.300">
    <property type="entry name" value="P-loop containing nucleotide triphosphate hydrolases"/>
    <property type="match status" value="1"/>
</dbReference>
<evidence type="ECO:0000256" key="1">
    <source>
        <dbReference type="ARBA" id="ARBA00005417"/>
    </source>
</evidence>
<sequence length="258" mass="27128">MTLLLAEGIDKTYPGASRKALDAVSLSIGAGETLGLIGPSGCGKSTLARVITRLTPADAGTIRFDGHDWLALRGGALRRARGAMQMVFQDPAAAFHPRATVGGALTEALRLHHQGDRGDRPARIAALLAQVELPADLAPRPVAALSGGQRQRVAIARAIATNPRLIVLDEATSALDASVRGRILQLLVRLQRELGLAYLFVGHDLAVVRAVSHRIAVMDAGRIVEEGATDALLADPKTTLLRRLIAAVPHLHPEGAPA</sequence>
<keyword evidence="7" id="KW-1185">Reference proteome</keyword>
<dbReference type="PROSITE" id="PS00211">
    <property type="entry name" value="ABC_TRANSPORTER_1"/>
    <property type="match status" value="1"/>
</dbReference>
<evidence type="ECO:0000256" key="4">
    <source>
        <dbReference type="ARBA" id="ARBA00022840"/>
    </source>
</evidence>
<comment type="caution">
    <text evidence="6">The sequence shown here is derived from an EMBL/GenBank/DDBJ whole genome shotgun (WGS) entry which is preliminary data.</text>
</comment>
<protein>
    <submittedName>
        <fullName evidence="6">ABC transporter ATP-binding protein</fullName>
    </submittedName>
</protein>
<dbReference type="SMART" id="SM00382">
    <property type="entry name" value="AAA"/>
    <property type="match status" value="1"/>
</dbReference>
<dbReference type="EMBL" id="JBHUEN010000043">
    <property type="protein sequence ID" value="MFD1882852.1"/>
    <property type="molecule type" value="Genomic_DNA"/>
</dbReference>
<keyword evidence="3" id="KW-0547">Nucleotide-binding</keyword>
<keyword evidence="4 6" id="KW-0067">ATP-binding</keyword>
<dbReference type="InterPro" id="IPR050319">
    <property type="entry name" value="ABC_transp_ATP-bind"/>
</dbReference>
<gene>
    <name evidence="6" type="ORF">ACFSCT_14105</name>
</gene>
<dbReference type="RefSeq" id="WP_379143742.1">
    <property type="nucleotide sequence ID" value="NZ_JBHUEN010000043.1"/>
</dbReference>
<evidence type="ECO:0000313" key="6">
    <source>
        <dbReference type="EMBL" id="MFD1882852.1"/>
    </source>
</evidence>
<dbReference type="Proteomes" id="UP001597213">
    <property type="component" value="Unassembled WGS sequence"/>
</dbReference>